<gene>
    <name evidence="8" type="ORF">LTR62_001578</name>
</gene>
<evidence type="ECO:0000256" key="4">
    <source>
        <dbReference type="ARBA" id="ARBA00022786"/>
    </source>
</evidence>
<dbReference type="PRINTS" id="PR01849">
    <property type="entry name" value="UBIQUITINACT"/>
</dbReference>
<dbReference type="Gene3D" id="3.40.50.720">
    <property type="entry name" value="NAD(P)-binding Rossmann-like Domain"/>
    <property type="match status" value="1"/>
</dbReference>
<evidence type="ECO:0000259" key="7">
    <source>
        <dbReference type="Pfam" id="PF00899"/>
    </source>
</evidence>
<evidence type="ECO:0000256" key="5">
    <source>
        <dbReference type="ARBA" id="ARBA00023242"/>
    </source>
</evidence>
<accession>A0AAN7T994</accession>
<protein>
    <recommendedName>
        <fullName evidence="6">Ubiquitin-like 1-activating enzyme E1A</fullName>
    </recommendedName>
</protein>
<dbReference type="GO" id="GO:0016925">
    <property type="term" value="P:protein sumoylation"/>
    <property type="evidence" value="ECO:0007669"/>
    <property type="project" value="TreeGrafter"/>
</dbReference>
<dbReference type="PANTHER" id="PTHR10953:SF162">
    <property type="entry name" value="SUMO-ACTIVATING ENZYME SUBUNIT 1"/>
    <property type="match status" value="1"/>
</dbReference>
<comment type="caution">
    <text evidence="8">The sequence shown here is derived from an EMBL/GenBank/DDBJ whole genome shotgun (WGS) entry which is preliminary data.</text>
</comment>
<dbReference type="AlphaFoldDB" id="A0AAN7T994"/>
<dbReference type="GO" id="GO:0019948">
    <property type="term" value="F:SUMO activating enzyme activity"/>
    <property type="evidence" value="ECO:0007669"/>
    <property type="project" value="TreeGrafter"/>
</dbReference>
<dbReference type="InterPro" id="IPR045886">
    <property type="entry name" value="ThiF/MoeB/HesA"/>
</dbReference>
<organism evidence="8 9">
    <name type="scientific">Meristemomyces frigidus</name>
    <dbReference type="NCBI Taxonomy" id="1508187"/>
    <lineage>
        <taxon>Eukaryota</taxon>
        <taxon>Fungi</taxon>
        <taxon>Dikarya</taxon>
        <taxon>Ascomycota</taxon>
        <taxon>Pezizomycotina</taxon>
        <taxon>Dothideomycetes</taxon>
        <taxon>Dothideomycetidae</taxon>
        <taxon>Mycosphaerellales</taxon>
        <taxon>Teratosphaeriaceae</taxon>
        <taxon>Meristemomyces</taxon>
    </lineage>
</organism>
<dbReference type="EMBL" id="JAVRRL010000130">
    <property type="protein sequence ID" value="KAK5107262.1"/>
    <property type="molecule type" value="Genomic_DNA"/>
</dbReference>
<comment type="similarity">
    <text evidence="3">Belongs to the ubiquitin-activating E1 family.</text>
</comment>
<keyword evidence="5" id="KW-0539">Nucleus</keyword>
<evidence type="ECO:0000256" key="2">
    <source>
        <dbReference type="ARBA" id="ARBA00004718"/>
    </source>
</evidence>
<evidence type="ECO:0000256" key="3">
    <source>
        <dbReference type="ARBA" id="ARBA00005673"/>
    </source>
</evidence>
<sequence length="459" mass="49390">MADFASGLLNPTNSTVVNSDQNLESMAMGNARTVPENGTSTTTAPGLSPDEIALYDRQIRLWGAQAQERIRSANILLISLRALGTEIAKNLTLAGISSLTIIDDEPVSEEDLGAQYFLRDEDIGEPRAEAAIPRIQELNPRVLVKSGGTLSNLLAQDQTYYTPYQCIIACDHDFNTLSTINTITHLAARPFYAASIHGFYGFIFADLVSHDFILEREKSNVATSPGSETLTRSILSVTNKKENNGKTTEIVKKREIYCPLILANSSPLSPDILGSRRKLKTVPALLPCLRALFDFQRTYSRLPDTHTSTDLAIFTTLATTKSRELQLPLESLKAEFLRSFMQNLGAEIVPTAAFVGGRLSEDVINVLGGKEQPLQNFAIFDGENFDGRIYSLYSTPPELVDFGNSVNGEMLHANVNAVAAAPANGLGLSMGGSNGTAGGGGMTGVTSAPANGAEVVELE</sequence>
<feature type="domain" description="THIF-type NAD/FAD binding fold" evidence="7">
    <location>
        <begin position="55"/>
        <end position="388"/>
    </location>
</feature>
<dbReference type="PANTHER" id="PTHR10953">
    <property type="entry name" value="UBIQUITIN-ACTIVATING ENZYME E1"/>
    <property type="match status" value="1"/>
</dbReference>
<keyword evidence="4" id="KW-0833">Ubl conjugation pathway</keyword>
<dbReference type="GO" id="GO:0005737">
    <property type="term" value="C:cytoplasm"/>
    <property type="evidence" value="ECO:0007669"/>
    <property type="project" value="TreeGrafter"/>
</dbReference>
<proteinExistence type="inferred from homology"/>
<comment type="subcellular location">
    <subcellularLocation>
        <location evidence="1">Nucleus</location>
    </subcellularLocation>
</comment>
<evidence type="ECO:0000256" key="1">
    <source>
        <dbReference type="ARBA" id="ARBA00004123"/>
    </source>
</evidence>
<comment type="pathway">
    <text evidence="2">Protein modification; protein sumoylation.</text>
</comment>
<evidence type="ECO:0000256" key="6">
    <source>
        <dbReference type="ARBA" id="ARBA00044354"/>
    </source>
</evidence>
<dbReference type="GO" id="GO:0031510">
    <property type="term" value="C:SUMO activating enzyme complex"/>
    <property type="evidence" value="ECO:0007669"/>
    <property type="project" value="TreeGrafter"/>
</dbReference>
<dbReference type="Proteomes" id="UP001310890">
    <property type="component" value="Unassembled WGS sequence"/>
</dbReference>
<dbReference type="SUPFAM" id="SSF69572">
    <property type="entry name" value="Activating enzymes of the ubiquitin-like proteins"/>
    <property type="match status" value="1"/>
</dbReference>
<dbReference type="InterPro" id="IPR035985">
    <property type="entry name" value="Ubiquitin-activating_enz"/>
</dbReference>
<dbReference type="Pfam" id="PF00899">
    <property type="entry name" value="ThiF"/>
    <property type="match status" value="1"/>
</dbReference>
<dbReference type="InterPro" id="IPR000594">
    <property type="entry name" value="ThiF_NAD_FAD-bd"/>
</dbReference>
<reference evidence="8" key="1">
    <citation type="submission" date="2023-08" db="EMBL/GenBank/DDBJ databases">
        <title>Black Yeasts Isolated from many extreme environments.</title>
        <authorList>
            <person name="Coleine C."/>
            <person name="Stajich J.E."/>
            <person name="Selbmann L."/>
        </authorList>
    </citation>
    <scope>NUCLEOTIDE SEQUENCE</scope>
    <source>
        <strain evidence="8">CCFEE 5401</strain>
    </source>
</reference>
<evidence type="ECO:0000313" key="8">
    <source>
        <dbReference type="EMBL" id="KAK5107262.1"/>
    </source>
</evidence>
<name>A0AAN7T994_9PEZI</name>
<evidence type="ECO:0000313" key="9">
    <source>
        <dbReference type="Proteomes" id="UP001310890"/>
    </source>
</evidence>
<dbReference type="InterPro" id="IPR000011">
    <property type="entry name" value="UBQ/SUMO-activ_enz_E1-like"/>
</dbReference>